<protein>
    <recommendedName>
        <fullName evidence="1">UPF0735 ACT domain-containing protein SAMN05421852_10932</fullName>
    </recommendedName>
</protein>
<dbReference type="InterPro" id="IPR008310">
    <property type="entry name" value="UPF0735_ACT_dom-cont"/>
</dbReference>
<evidence type="ECO:0000313" key="4">
    <source>
        <dbReference type="Proteomes" id="UP000199545"/>
    </source>
</evidence>
<accession>A0A1I3R5F3</accession>
<evidence type="ECO:0000259" key="2">
    <source>
        <dbReference type="PROSITE" id="PS51671"/>
    </source>
</evidence>
<dbReference type="CDD" id="cd04888">
    <property type="entry name" value="ACT_PheB-BS"/>
    <property type="match status" value="1"/>
</dbReference>
<dbReference type="NCBIfam" id="NF003361">
    <property type="entry name" value="PRK04435.1"/>
    <property type="match status" value="1"/>
</dbReference>
<proteinExistence type="inferred from homology"/>
<dbReference type="InterPro" id="IPR045865">
    <property type="entry name" value="ACT-like_dom_sf"/>
</dbReference>
<dbReference type="Pfam" id="PF13291">
    <property type="entry name" value="ACT_4"/>
    <property type="match status" value="1"/>
</dbReference>
<keyword evidence="4" id="KW-1185">Reference proteome</keyword>
<dbReference type="Gene3D" id="3.30.70.260">
    <property type="match status" value="1"/>
</dbReference>
<dbReference type="PROSITE" id="PS51671">
    <property type="entry name" value="ACT"/>
    <property type="match status" value="1"/>
</dbReference>
<dbReference type="Proteomes" id="UP000199545">
    <property type="component" value="Unassembled WGS sequence"/>
</dbReference>
<evidence type="ECO:0000313" key="3">
    <source>
        <dbReference type="EMBL" id="SFJ41588.1"/>
    </source>
</evidence>
<dbReference type="EMBL" id="FORR01000009">
    <property type="protein sequence ID" value="SFJ41588.1"/>
    <property type="molecule type" value="Genomic_DNA"/>
</dbReference>
<dbReference type="OrthoDB" id="9788773at2"/>
<dbReference type="STRING" id="46223.SAMN05421852_10932"/>
<dbReference type="RefSeq" id="WP_093230110.1">
    <property type="nucleotide sequence ID" value="NZ_FORR01000009.1"/>
</dbReference>
<feature type="domain" description="ACT" evidence="2">
    <location>
        <begin position="70"/>
        <end position="145"/>
    </location>
</feature>
<reference evidence="3 4" key="1">
    <citation type="submission" date="2016-10" db="EMBL/GenBank/DDBJ databases">
        <authorList>
            <person name="de Groot N.N."/>
        </authorList>
    </citation>
    <scope>NUCLEOTIDE SEQUENCE [LARGE SCALE GENOMIC DNA]</scope>
    <source>
        <strain evidence="3 4">DSM 44778</strain>
    </source>
</reference>
<gene>
    <name evidence="3" type="ORF">SAMN05421852_10932</name>
</gene>
<organism evidence="3 4">
    <name type="scientific">Thermoflavimicrobium dichotomicum</name>
    <dbReference type="NCBI Taxonomy" id="46223"/>
    <lineage>
        <taxon>Bacteria</taxon>
        <taxon>Bacillati</taxon>
        <taxon>Bacillota</taxon>
        <taxon>Bacilli</taxon>
        <taxon>Bacillales</taxon>
        <taxon>Thermoactinomycetaceae</taxon>
        <taxon>Thermoflavimicrobium</taxon>
    </lineage>
</organism>
<dbReference type="InterPro" id="IPR002912">
    <property type="entry name" value="ACT_dom"/>
</dbReference>
<dbReference type="PIRSF" id="PIRSF025624">
    <property type="entry name" value="ACT_PheB"/>
    <property type="match status" value="1"/>
</dbReference>
<dbReference type="SUPFAM" id="SSF55021">
    <property type="entry name" value="ACT-like"/>
    <property type="match status" value="1"/>
</dbReference>
<name>A0A1I3R5F3_9BACL</name>
<evidence type="ECO:0000256" key="1">
    <source>
        <dbReference type="HAMAP-Rule" id="MF_00707"/>
    </source>
</evidence>
<dbReference type="HAMAP" id="MF_00707">
    <property type="entry name" value="UPF0735"/>
    <property type="match status" value="1"/>
</dbReference>
<dbReference type="AlphaFoldDB" id="A0A1I3R5F3"/>
<comment type="similarity">
    <text evidence="1">Belongs to the UPF0735 family.</text>
</comment>
<sequence length="149" mass="16525">MSEEQFVLVRLDMLPEAIQKTLEAKRLLETGTVITVQEAVDQVGLSRSSFYKYKDSVFPFNKMVKEKIVTLSMVLEHRAGVLSSVLGYLAQNEANVLTIHQTIPLNGQATVTMSVDTVHLSKDLDKVLQGLRQLRGVHRALVISSGETS</sequence>